<sequence length="131" mass="14292">MLLYGDQEASPGARSSYQWTTEKELALLFALVPVVEITGQSDSATQPGEPASSSSANNPPPTVNKLVNQDLAFLYLITAMQKDKGREEGKGRRMDRSLKGELVGRERGQCVLYNAPEQPQPLSTFGHLTGR</sequence>
<evidence type="ECO:0000313" key="2">
    <source>
        <dbReference type="EMBL" id="CAJ1060217.1"/>
    </source>
</evidence>
<keyword evidence="3" id="KW-1185">Reference proteome</keyword>
<dbReference type="AlphaFoldDB" id="A0AAV1FFP3"/>
<organism evidence="2 3">
    <name type="scientific">Xyrichtys novacula</name>
    <name type="common">Pearly razorfish</name>
    <name type="synonym">Hemipteronotus novacula</name>
    <dbReference type="NCBI Taxonomy" id="13765"/>
    <lineage>
        <taxon>Eukaryota</taxon>
        <taxon>Metazoa</taxon>
        <taxon>Chordata</taxon>
        <taxon>Craniata</taxon>
        <taxon>Vertebrata</taxon>
        <taxon>Euteleostomi</taxon>
        <taxon>Actinopterygii</taxon>
        <taxon>Neopterygii</taxon>
        <taxon>Teleostei</taxon>
        <taxon>Neoteleostei</taxon>
        <taxon>Acanthomorphata</taxon>
        <taxon>Eupercaria</taxon>
        <taxon>Labriformes</taxon>
        <taxon>Labridae</taxon>
        <taxon>Xyrichtys</taxon>
    </lineage>
</organism>
<proteinExistence type="predicted"/>
<accession>A0AAV1FFP3</accession>
<dbReference type="Proteomes" id="UP001178508">
    <property type="component" value="Chromosome 7"/>
</dbReference>
<gene>
    <name evidence="2" type="ORF">XNOV1_A029033</name>
</gene>
<name>A0AAV1FFP3_XYRNO</name>
<evidence type="ECO:0000313" key="3">
    <source>
        <dbReference type="Proteomes" id="UP001178508"/>
    </source>
</evidence>
<feature type="region of interest" description="Disordered" evidence="1">
    <location>
        <begin position="40"/>
        <end position="63"/>
    </location>
</feature>
<protein>
    <submittedName>
        <fullName evidence="2">Neurocan core protein-like</fullName>
    </submittedName>
</protein>
<reference evidence="2" key="1">
    <citation type="submission" date="2023-08" db="EMBL/GenBank/DDBJ databases">
        <authorList>
            <person name="Alioto T."/>
            <person name="Alioto T."/>
            <person name="Gomez Garrido J."/>
        </authorList>
    </citation>
    <scope>NUCLEOTIDE SEQUENCE</scope>
</reference>
<dbReference type="EMBL" id="OY660870">
    <property type="protein sequence ID" value="CAJ1060217.1"/>
    <property type="molecule type" value="Genomic_DNA"/>
</dbReference>
<evidence type="ECO:0000256" key="1">
    <source>
        <dbReference type="SAM" id="MobiDB-lite"/>
    </source>
</evidence>